<dbReference type="PANTHER" id="PTHR15822">
    <property type="entry name" value="TRAF AND TNF RECEPTOR-ASSOCIATED PROTEIN"/>
    <property type="match status" value="1"/>
</dbReference>
<dbReference type="Proteomes" id="UP000515123">
    <property type="component" value="Linkage group 4"/>
</dbReference>
<evidence type="ECO:0000259" key="12">
    <source>
        <dbReference type="Pfam" id="PF03372"/>
    </source>
</evidence>
<name>A0A6P5ER97_ANACO</name>
<evidence type="ECO:0000256" key="9">
    <source>
        <dbReference type="ARBA" id="ARBA00023204"/>
    </source>
</evidence>
<comment type="subcellular location">
    <subcellularLocation>
        <location evidence="3">Nucleus</location>
        <location evidence="3">PML body</location>
    </subcellularLocation>
</comment>
<dbReference type="CDD" id="cd09080">
    <property type="entry name" value="TDP2"/>
    <property type="match status" value="1"/>
</dbReference>
<evidence type="ECO:0000256" key="6">
    <source>
        <dbReference type="ARBA" id="ARBA00022763"/>
    </source>
</evidence>
<keyword evidence="9" id="KW-0234">DNA repair</keyword>
<evidence type="ECO:0000256" key="7">
    <source>
        <dbReference type="ARBA" id="ARBA00022801"/>
    </source>
</evidence>
<dbReference type="GO" id="GO:0006302">
    <property type="term" value="P:double-strand break repair"/>
    <property type="evidence" value="ECO:0007669"/>
    <property type="project" value="TreeGrafter"/>
</dbReference>
<reference evidence="14" key="2">
    <citation type="submission" date="2025-08" db="UniProtKB">
        <authorList>
            <consortium name="RefSeq"/>
        </authorList>
    </citation>
    <scope>IDENTIFICATION</scope>
    <source>
        <tissue evidence="14">Leaf</tissue>
    </source>
</reference>
<dbReference type="SUPFAM" id="SSF56219">
    <property type="entry name" value="DNase I-like"/>
    <property type="match status" value="1"/>
</dbReference>
<dbReference type="AlphaFoldDB" id="A0A6P5ER97"/>
<dbReference type="Pfam" id="PF03372">
    <property type="entry name" value="Exo_endo_phos"/>
    <property type="match status" value="1"/>
</dbReference>
<evidence type="ECO:0000256" key="1">
    <source>
        <dbReference type="ARBA" id="ARBA00001936"/>
    </source>
</evidence>
<comment type="cofactor">
    <cofactor evidence="2">
        <name>Mg(2+)</name>
        <dbReference type="ChEBI" id="CHEBI:18420"/>
    </cofactor>
</comment>
<dbReference type="InterPro" id="IPR036691">
    <property type="entry name" value="Endo/exonu/phosph_ase_sf"/>
</dbReference>
<evidence type="ECO:0000256" key="11">
    <source>
        <dbReference type="SAM" id="MobiDB-lite"/>
    </source>
</evidence>
<keyword evidence="13" id="KW-1185">Reference proteome</keyword>
<comment type="cofactor">
    <cofactor evidence="1">
        <name>Mn(2+)</name>
        <dbReference type="ChEBI" id="CHEBI:29035"/>
    </cofactor>
</comment>
<dbReference type="InterPro" id="IPR005135">
    <property type="entry name" value="Endo/exonuclease/phosphatase"/>
</dbReference>
<dbReference type="GeneID" id="109708656"/>
<evidence type="ECO:0000256" key="4">
    <source>
        <dbReference type="ARBA" id="ARBA00022722"/>
    </source>
</evidence>
<sequence length="432" mass="47502">MGNSASSSQLPAGADGRRGVARSSKSEEENDAASSSVAVRAAVKVGTAVARAVLMVCGACSSANSLRSEHPIEDDRHRRDMLGTAGTIGVEEIFGGGRKDIAALTVAEDRFYQLGGEGRGIGGGYSRGSGGDDIGDTTEEDGIGGGVGGSSRDSGMTEWDGIEKEGGGIEKEGDGIENRGFFFSVKNYQKSAPRIITFMTYNVWKQEGKNLQERIKKIGSLVEKHSPDVIFFQEVTPNINRMFRTFGWWDDYNCSDSSENAIEGDFCIVLSKFPIKAKRCVSSIARKLPGCELNVGIGRRLYVANGHLKRPNRPGMHCEIRKTQAKEAVKLLNCSRNAVFGGDMNWDEHRDGQFPLPKRWVDAWTRLKPNNNGWTYDTKSNKSLKGRKLLQKRLDRFVCKLRDFTLKDIKIIGNDAEPPSDHYGLLLTICYK</sequence>
<dbReference type="GO" id="GO:0070260">
    <property type="term" value="F:5'-tyrosyl-DNA phosphodiesterase activity"/>
    <property type="evidence" value="ECO:0007669"/>
    <property type="project" value="TreeGrafter"/>
</dbReference>
<keyword evidence="5" id="KW-0479">Metal-binding</keyword>
<dbReference type="OrthoDB" id="652801at2759"/>
<dbReference type="GO" id="GO:0046872">
    <property type="term" value="F:metal ion binding"/>
    <property type="evidence" value="ECO:0007669"/>
    <property type="project" value="UniProtKB-KW"/>
</dbReference>
<feature type="domain" description="Endonuclease/exonuclease/phosphatase" evidence="12">
    <location>
        <begin position="199"/>
        <end position="422"/>
    </location>
</feature>
<proteinExistence type="predicted"/>
<dbReference type="GO" id="GO:0004518">
    <property type="term" value="F:nuclease activity"/>
    <property type="evidence" value="ECO:0007669"/>
    <property type="project" value="UniProtKB-KW"/>
</dbReference>
<protein>
    <submittedName>
        <fullName evidence="14">Tyrosyl-DNA phosphodiesterase 2-like isoform X1</fullName>
    </submittedName>
</protein>
<dbReference type="GO" id="GO:0003697">
    <property type="term" value="F:single-stranded DNA binding"/>
    <property type="evidence" value="ECO:0007669"/>
    <property type="project" value="TreeGrafter"/>
</dbReference>
<evidence type="ECO:0000256" key="3">
    <source>
        <dbReference type="ARBA" id="ARBA00004322"/>
    </source>
</evidence>
<dbReference type="GO" id="GO:0005737">
    <property type="term" value="C:cytoplasm"/>
    <property type="evidence" value="ECO:0007669"/>
    <property type="project" value="TreeGrafter"/>
</dbReference>
<evidence type="ECO:0000256" key="10">
    <source>
        <dbReference type="ARBA" id="ARBA00023242"/>
    </source>
</evidence>
<dbReference type="InterPro" id="IPR051547">
    <property type="entry name" value="TDP2-like"/>
</dbReference>
<gene>
    <name evidence="14" type="primary">LOC109708656</name>
</gene>
<organism evidence="13 14">
    <name type="scientific">Ananas comosus</name>
    <name type="common">Pineapple</name>
    <name type="synonym">Ananas ananas</name>
    <dbReference type="NCBI Taxonomy" id="4615"/>
    <lineage>
        <taxon>Eukaryota</taxon>
        <taxon>Viridiplantae</taxon>
        <taxon>Streptophyta</taxon>
        <taxon>Embryophyta</taxon>
        <taxon>Tracheophyta</taxon>
        <taxon>Spermatophyta</taxon>
        <taxon>Magnoliopsida</taxon>
        <taxon>Liliopsida</taxon>
        <taxon>Poales</taxon>
        <taxon>Bromeliaceae</taxon>
        <taxon>Bromelioideae</taxon>
        <taxon>Ananas</taxon>
    </lineage>
</organism>
<evidence type="ECO:0000256" key="2">
    <source>
        <dbReference type="ARBA" id="ARBA00001946"/>
    </source>
</evidence>
<keyword evidence="10" id="KW-0539">Nucleus</keyword>
<dbReference type="Gene3D" id="3.60.10.10">
    <property type="entry name" value="Endonuclease/exonuclease/phosphatase"/>
    <property type="match status" value="1"/>
</dbReference>
<reference evidence="13" key="1">
    <citation type="journal article" date="2015" name="Nat. Genet.">
        <title>The pineapple genome and the evolution of CAM photosynthesis.</title>
        <authorList>
            <person name="Ming R."/>
            <person name="VanBuren R."/>
            <person name="Wai C.M."/>
            <person name="Tang H."/>
            <person name="Schatz M.C."/>
            <person name="Bowers J.E."/>
            <person name="Lyons E."/>
            <person name="Wang M.L."/>
            <person name="Chen J."/>
            <person name="Biggers E."/>
            <person name="Zhang J."/>
            <person name="Huang L."/>
            <person name="Zhang L."/>
            <person name="Miao W."/>
            <person name="Zhang J."/>
            <person name="Ye Z."/>
            <person name="Miao C."/>
            <person name="Lin Z."/>
            <person name="Wang H."/>
            <person name="Zhou H."/>
            <person name="Yim W.C."/>
            <person name="Priest H.D."/>
            <person name="Zheng C."/>
            <person name="Woodhouse M."/>
            <person name="Edger P.P."/>
            <person name="Guyot R."/>
            <person name="Guo H.B."/>
            <person name="Guo H."/>
            <person name="Zheng G."/>
            <person name="Singh R."/>
            <person name="Sharma A."/>
            <person name="Min X."/>
            <person name="Zheng Y."/>
            <person name="Lee H."/>
            <person name="Gurtowski J."/>
            <person name="Sedlazeck F.J."/>
            <person name="Harkess A."/>
            <person name="McKain M.R."/>
            <person name="Liao Z."/>
            <person name="Fang J."/>
            <person name="Liu J."/>
            <person name="Zhang X."/>
            <person name="Zhang Q."/>
            <person name="Hu W."/>
            <person name="Qin Y."/>
            <person name="Wang K."/>
            <person name="Chen L.Y."/>
            <person name="Shirley N."/>
            <person name="Lin Y.R."/>
            <person name="Liu L.Y."/>
            <person name="Hernandez A.G."/>
            <person name="Wright C.L."/>
            <person name="Bulone V."/>
            <person name="Tuskan G.A."/>
            <person name="Heath K."/>
            <person name="Zee F."/>
            <person name="Moore P.H."/>
            <person name="Sunkar R."/>
            <person name="Leebens-Mack J.H."/>
            <person name="Mockler T."/>
            <person name="Bennetzen J.L."/>
            <person name="Freeling M."/>
            <person name="Sankoff D."/>
            <person name="Paterson A.H."/>
            <person name="Zhu X."/>
            <person name="Yang X."/>
            <person name="Smith J.A."/>
            <person name="Cushman J.C."/>
            <person name="Paull R.E."/>
            <person name="Yu Q."/>
        </authorList>
    </citation>
    <scope>NUCLEOTIDE SEQUENCE [LARGE SCALE GENOMIC DNA]</scope>
    <source>
        <strain evidence="13">cv. F153</strain>
    </source>
</reference>
<dbReference type="PANTHER" id="PTHR15822:SF4">
    <property type="entry name" value="TYROSYL-DNA PHOSPHODIESTERASE 2"/>
    <property type="match status" value="1"/>
</dbReference>
<dbReference type="RefSeq" id="XP_020086059.1">
    <property type="nucleotide sequence ID" value="XM_020230470.1"/>
</dbReference>
<keyword evidence="4" id="KW-0540">Nuclease</keyword>
<evidence type="ECO:0000256" key="5">
    <source>
        <dbReference type="ARBA" id="ARBA00022723"/>
    </source>
</evidence>
<keyword evidence="6" id="KW-0227">DNA damage</keyword>
<keyword evidence="8" id="KW-0460">Magnesium</keyword>
<evidence type="ECO:0000256" key="8">
    <source>
        <dbReference type="ARBA" id="ARBA00022842"/>
    </source>
</evidence>
<accession>A0A6P5ER97</accession>
<feature type="region of interest" description="Disordered" evidence="11">
    <location>
        <begin position="1"/>
        <end position="36"/>
    </location>
</feature>
<keyword evidence="7" id="KW-0378">Hydrolase</keyword>
<evidence type="ECO:0000313" key="14">
    <source>
        <dbReference type="RefSeq" id="XP_020086059.1"/>
    </source>
</evidence>
<evidence type="ECO:0000313" key="13">
    <source>
        <dbReference type="Proteomes" id="UP000515123"/>
    </source>
</evidence>
<feature type="compositionally biased region" description="Polar residues" evidence="11">
    <location>
        <begin position="1"/>
        <end position="10"/>
    </location>
</feature>